<evidence type="ECO:0000256" key="6">
    <source>
        <dbReference type="ARBA" id="ARBA00022606"/>
    </source>
</evidence>
<dbReference type="GO" id="GO:0009584">
    <property type="term" value="P:detection of visible light"/>
    <property type="evidence" value="ECO:0007669"/>
    <property type="project" value="InterPro"/>
</dbReference>
<accession>A0A964FES4</accession>
<dbReference type="GO" id="GO:0009881">
    <property type="term" value="F:photoreceptor activity"/>
    <property type="evidence" value="ECO:0007669"/>
    <property type="project" value="UniProtKB-KW"/>
</dbReference>
<dbReference type="InterPro" id="IPR001294">
    <property type="entry name" value="Phytochrome"/>
</dbReference>
<dbReference type="Proteomes" id="UP000729733">
    <property type="component" value="Unassembled WGS sequence"/>
</dbReference>
<dbReference type="GO" id="GO:0006355">
    <property type="term" value="P:regulation of DNA-templated transcription"/>
    <property type="evidence" value="ECO:0007669"/>
    <property type="project" value="InterPro"/>
</dbReference>
<dbReference type="PROSITE" id="PS50109">
    <property type="entry name" value="HIS_KIN"/>
    <property type="match status" value="1"/>
</dbReference>
<evidence type="ECO:0000259" key="11">
    <source>
        <dbReference type="PROSITE" id="PS50046"/>
    </source>
</evidence>
<evidence type="ECO:0000256" key="8">
    <source>
        <dbReference type="ARBA" id="ARBA00022777"/>
    </source>
</evidence>
<dbReference type="InterPro" id="IPR003661">
    <property type="entry name" value="HisK_dim/P_dom"/>
</dbReference>
<dbReference type="SMART" id="SM00065">
    <property type="entry name" value="GAF"/>
    <property type="match status" value="1"/>
</dbReference>
<dbReference type="GO" id="GO:0030295">
    <property type="term" value="F:protein kinase activator activity"/>
    <property type="evidence" value="ECO:0007669"/>
    <property type="project" value="TreeGrafter"/>
</dbReference>
<evidence type="ECO:0000256" key="10">
    <source>
        <dbReference type="ARBA" id="ARBA00023170"/>
    </source>
</evidence>
<dbReference type="InterPro" id="IPR029016">
    <property type="entry name" value="GAF-like_dom_sf"/>
</dbReference>
<dbReference type="Gene3D" id="3.30.450.40">
    <property type="match status" value="1"/>
</dbReference>
<dbReference type="SUPFAM" id="SSF55781">
    <property type="entry name" value="GAF domain-like"/>
    <property type="match status" value="2"/>
</dbReference>
<dbReference type="PANTHER" id="PTHR42878">
    <property type="entry name" value="TWO-COMPONENT HISTIDINE KINASE"/>
    <property type="match status" value="1"/>
</dbReference>
<dbReference type="SUPFAM" id="SSF55785">
    <property type="entry name" value="PYP-like sensor domain (PAS domain)"/>
    <property type="match status" value="1"/>
</dbReference>
<name>A0A964FES4_9CYAN</name>
<evidence type="ECO:0000259" key="12">
    <source>
        <dbReference type="PROSITE" id="PS50109"/>
    </source>
</evidence>
<dbReference type="SMART" id="SM00388">
    <property type="entry name" value="HisKA"/>
    <property type="match status" value="1"/>
</dbReference>
<dbReference type="Gene3D" id="3.30.565.10">
    <property type="entry name" value="Histidine kinase-like ATPase, C-terminal domain"/>
    <property type="match status" value="1"/>
</dbReference>
<evidence type="ECO:0000256" key="2">
    <source>
        <dbReference type="ARBA" id="ARBA00006402"/>
    </source>
</evidence>
<dbReference type="InterPro" id="IPR036097">
    <property type="entry name" value="HisK_dim/P_sf"/>
</dbReference>
<dbReference type="InterPro" id="IPR035965">
    <property type="entry name" value="PAS-like_dom_sf"/>
</dbReference>
<sequence length="774" mass="87137">MSSDSTSQEILAAITNINLKTVDLNNCDREPIHIPNLIQPHGVLLVVSPNEYTILQVSLNTSQILGIEPQELLNQPLKELLGEEKVTAIKHCLSQDFDQINPLKIKLIQGKSNKTFDGIVHHNGNAIILELETRETNTRVNFFDFYKLVKNPVNKIHQASTIEQLCDLIAREIKAITGFDRVMVYRFDREGAGQVIAEAANPELEPFLGLHYPDTDIPKQAKLLYTLNHLRLIPDVTYEPVGLTPQFNPLTDKPLNMSMSALRSVSPLHTEYLNNMRVGASMSVSLVKNKQLWGLIACHHQTPKKVPYEIRTVSEFIGQVVSVDLAAKENNQDSDYKIKLKSIQSQFVAHISQAEDLKAALSENPDYLLDLVGASGVALSFGDNITLFGNTPDEAEIREMLPWLTTQFDDEVIYETNNLAQTYVSALAYGETASGLLALLISRVEKSLIIWFRPEVMQTVNWAGNPQKIVEIASDGNIRMFPRKSFAKWQETVKLKSLPWKACEVEAALELRSSIVGIVLRKADELAQVNQELSRSNVELDAFAYIASHDLKEPLRGIYNYSSFLIEDYGEVLDESGKDKLNTLMRLTHRMEDLINSLLHYSRLGRAELQVHPTDLNDLIAGVLDVIEISARDTQVEFQIPPSLPTIKCDRTQINELFTNLISNGIKYNQKSQKIIEIGYLDREDPVLAEKMLGRTDNILSKTVFYVRDNGIGIRARHLESIFRIFKRLHGQKKYGGGTGAGLTIAKKIVERHGGEIWVESVYTEGTTFYFTLE</sequence>
<dbReference type="GO" id="GO:0007234">
    <property type="term" value="P:osmosensory signaling via phosphorelay pathway"/>
    <property type="evidence" value="ECO:0007669"/>
    <property type="project" value="TreeGrafter"/>
</dbReference>
<dbReference type="Gene3D" id="3.30.450.270">
    <property type="match status" value="1"/>
</dbReference>
<dbReference type="InterPro" id="IPR003594">
    <property type="entry name" value="HATPase_dom"/>
</dbReference>
<dbReference type="AlphaFoldDB" id="A0A964FES4"/>
<keyword evidence="6" id="KW-0716">Sensory transduction</keyword>
<dbReference type="CDD" id="cd00082">
    <property type="entry name" value="HisKA"/>
    <property type="match status" value="1"/>
</dbReference>
<proteinExistence type="inferred from homology"/>
<evidence type="ECO:0000256" key="5">
    <source>
        <dbReference type="ARBA" id="ARBA00022553"/>
    </source>
</evidence>
<dbReference type="Pfam" id="PF00512">
    <property type="entry name" value="HisKA"/>
    <property type="match status" value="1"/>
</dbReference>
<dbReference type="RefSeq" id="WP_229639256.1">
    <property type="nucleotide sequence ID" value="NZ_JADWDC010000007.1"/>
</dbReference>
<dbReference type="Pfam" id="PF08446">
    <property type="entry name" value="PAS_2"/>
    <property type="match status" value="1"/>
</dbReference>
<keyword evidence="14" id="KW-1185">Reference proteome</keyword>
<comment type="similarity">
    <text evidence="2">In the N-terminal section; belongs to the phytochrome family.</text>
</comment>
<gene>
    <name evidence="13" type="ORF">I4641_04405</name>
</gene>
<dbReference type="Pfam" id="PF02518">
    <property type="entry name" value="HATPase_c"/>
    <property type="match status" value="1"/>
</dbReference>
<dbReference type="Pfam" id="PF01590">
    <property type="entry name" value="GAF"/>
    <property type="match status" value="1"/>
</dbReference>
<evidence type="ECO:0000256" key="9">
    <source>
        <dbReference type="ARBA" id="ARBA00022991"/>
    </source>
</evidence>
<dbReference type="FunFam" id="3.30.565.10:FF:000006">
    <property type="entry name" value="Sensor histidine kinase WalK"/>
    <property type="match status" value="1"/>
</dbReference>
<dbReference type="Pfam" id="PF00360">
    <property type="entry name" value="PHY"/>
    <property type="match status" value="1"/>
</dbReference>
<keyword evidence="4" id="KW-0600">Photoreceptor protein</keyword>
<dbReference type="SMART" id="SM00387">
    <property type="entry name" value="HATPase_c"/>
    <property type="match status" value="1"/>
</dbReference>
<dbReference type="InterPro" id="IPR043150">
    <property type="entry name" value="Phytochrome_PHY_sf"/>
</dbReference>
<feature type="domain" description="Phytochrome chromophore attachment site" evidence="11">
    <location>
        <begin position="161"/>
        <end position="319"/>
    </location>
</feature>
<dbReference type="InterPro" id="IPR050351">
    <property type="entry name" value="BphY/WalK/GraS-like"/>
</dbReference>
<dbReference type="Gene3D" id="1.10.287.130">
    <property type="match status" value="1"/>
</dbReference>
<comment type="caution">
    <text evidence="13">The sequence shown here is derived from an EMBL/GenBank/DDBJ whole genome shotgun (WGS) entry which is preliminary data.</text>
</comment>
<dbReference type="PROSITE" id="PS50046">
    <property type="entry name" value="PHYTOCHROME_2"/>
    <property type="match status" value="1"/>
</dbReference>
<dbReference type="SUPFAM" id="SSF55874">
    <property type="entry name" value="ATPase domain of HSP90 chaperone/DNA topoisomerase II/histidine kinase"/>
    <property type="match status" value="1"/>
</dbReference>
<protein>
    <recommendedName>
        <fullName evidence="3">histidine kinase</fullName>
        <ecNumber evidence="3">2.7.13.3</ecNumber>
    </recommendedName>
</protein>
<dbReference type="InterPro" id="IPR003018">
    <property type="entry name" value="GAF"/>
</dbReference>
<keyword evidence="7" id="KW-0808">Transferase</keyword>
<dbReference type="GO" id="GO:0000156">
    <property type="term" value="F:phosphorelay response regulator activity"/>
    <property type="evidence" value="ECO:0007669"/>
    <property type="project" value="TreeGrafter"/>
</dbReference>
<keyword evidence="8" id="KW-0418">Kinase</keyword>
<dbReference type="SUPFAM" id="SSF47384">
    <property type="entry name" value="Homodimeric domain of signal transducing histidine kinase"/>
    <property type="match status" value="1"/>
</dbReference>
<dbReference type="EC" id="2.7.13.3" evidence="3"/>
<evidence type="ECO:0000313" key="14">
    <source>
        <dbReference type="Proteomes" id="UP000729733"/>
    </source>
</evidence>
<evidence type="ECO:0000256" key="7">
    <source>
        <dbReference type="ARBA" id="ARBA00022679"/>
    </source>
</evidence>
<feature type="domain" description="Histidine kinase" evidence="12">
    <location>
        <begin position="546"/>
        <end position="774"/>
    </location>
</feature>
<dbReference type="InterPro" id="IPR016132">
    <property type="entry name" value="Phyto_chromo_attachment"/>
</dbReference>
<keyword evidence="10" id="KW-0675">Receptor</keyword>
<dbReference type="InterPro" id="IPR005467">
    <property type="entry name" value="His_kinase_dom"/>
</dbReference>
<dbReference type="Gene3D" id="3.30.450.20">
    <property type="entry name" value="PAS domain"/>
    <property type="match status" value="1"/>
</dbReference>
<organism evidence="13 14">
    <name type="scientific">Waterburya agarophytonicola KI4</name>
    <dbReference type="NCBI Taxonomy" id="2874699"/>
    <lineage>
        <taxon>Bacteria</taxon>
        <taxon>Bacillati</taxon>
        <taxon>Cyanobacteriota</taxon>
        <taxon>Cyanophyceae</taxon>
        <taxon>Pleurocapsales</taxon>
        <taxon>Hyellaceae</taxon>
        <taxon>Waterburya</taxon>
        <taxon>Waterburya agarophytonicola</taxon>
    </lineage>
</organism>
<dbReference type="GO" id="GO:0000155">
    <property type="term" value="F:phosphorelay sensor kinase activity"/>
    <property type="evidence" value="ECO:0007669"/>
    <property type="project" value="InterPro"/>
</dbReference>
<keyword evidence="5" id="KW-0597">Phosphoprotein</keyword>
<evidence type="ECO:0000313" key="13">
    <source>
        <dbReference type="EMBL" id="MCC0176217.1"/>
    </source>
</evidence>
<keyword evidence="9" id="KW-0157">Chromophore</keyword>
<evidence type="ECO:0000256" key="3">
    <source>
        <dbReference type="ARBA" id="ARBA00012438"/>
    </source>
</evidence>
<dbReference type="InterPro" id="IPR013515">
    <property type="entry name" value="Phytochrome_cen-reg"/>
</dbReference>
<dbReference type="EMBL" id="JADWDC010000007">
    <property type="protein sequence ID" value="MCC0176217.1"/>
    <property type="molecule type" value="Genomic_DNA"/>
</dbReference>
<reference evidence="13" key="1">
    <citation type="journal article" date="2021" name="Antonie Van Leeuwenhoek">
        <title>Draft genome and description of Waterburya agarophytonicola gen. nov. sp. nov. (Pleurocapsales, Cyanobacteria): a seaweed symbiont.</title>
        <authorList>
            <person name="Bonthond G."/>
            <person name="Shalygin S."/>
            <person name="Bayer T."/>
            <person name="Weinberger F."/>
        </authorList>
    </citation>
    <scope>NUCLEOTIDE SEQUENCE</scope>
    <source>
        <strain evidence="13">KI4</strain>
    </source>
</reference>
<evidence type="ECO:0000256" key="1">
    <source>
        <dbReference type="ARBA" id="ARBA00000085"/>
    </source>
</evidence>
<comment type="catalytic activity">
    <reaction evidence="1">
        <text>ATP + protein L-histidine = ADP + protein N-phospho-L-histidine.</text>
        <dbReference type="EC" id="2.7.13.3"/>
    </reaction>
</comment>
<dbReference type="PRINTS" id="PR01033">
    <property type="entry name" value="PHYTOCHROME"/>
</dbReference>
<dbReference type="PANTHER" id="PTHR42878:SF15">
    <property type="entry name" value="BACTERIOPHYTOCHROME"/>
    <property type="match status" value="1"/>
</dbReference>
<dbReference type="InterPro" id="IPR013654">
    <property type="entry name" value="PAS_2"/>
</dbReference>
<evidence type="ECO:0000256" key="4">
    <source>
        <dbReference type="ARBA" id="ARBA00022543"/>
    </source>
</evidence>
<dbReference type="InterPro" id="IPR036890">
    <property type="entry name" value="HATPase_C_sf"/>
</dbReference>